<comment type="caution">
    <text evidence="2">The sequence shown here is derived from an EMBL/GenBank/DDBJ whole genome shotgun (WGS) entry which is preliminary data.</text>
</comment>
<evidence type="ECO:0000313" key="2">
    <source>
        <dbReference type="EMBL" id="PIP19827.1"/>
    </source>
</evidence>
<dbReference type="EMBL" id="PCRK01000012">
    <property type="protein sequence ID" value="PIP19827.1"/>
    <property type="molecule type" value="Genomic_DNA"/>
</dbReference>
<gene>
    <name evidence="2" type="ORF">COX41_00725</name>
</gene>
<dbReference type="PANTHER" id="PTHR35894:SF1">
    <property type="entry name" value="PHOSPHORIBULOKINASE _ URIDINE KINASE FAMILY"/>
    <property type="match status" value="1"/>
</dbReference>
<dbReference type="SMART" id="SM00382">
    <property type="entry name" value="AAA"/>
    <property type="match status" value="1"/>
</dbReference>
<dbReference type="InterPro" id="IPR049945">
    <property type="entry name" value="AAA_22"/>
</dbReference>
<dbReference type="InterPro" id="IPR003593">
    <property type="entry name" value="AAA+_ATPase"/>
</dbReference>
<feature type="domain" description="AAA+ ATPase" evidence="1">
    <location>
        <begin position="42"/>
        <end position="193"/>
    </location>
</feature>
<reference evidence="2 3" key="1">
    <citation type="submission" date="2017-09" db="EMBL/GenBank/DDBJ databases">
        <title>Depth-based differentiation of microbial function through sediment-hosted aquifers and enrichment of novel symbionts in the deep terrestrial subsurface.</title>
        <authorList>
            <person name="Probst A.J."/>
            <person name="Ladd B."/>
            <person name="Jarett J.K."/>
            <person name="Geller-Mcgrath D.E."/>
            <person name="Sieber C.M."/>
            <person name="Emerson J.B."/>
            <person name="Anantharaman K."/>
            <person name="Thomas B.C."/>
            <person name="Malmstrom R."/>
            <person name="Stieglmeier M."/>
            <person name="Klingl A."/>
            <person name="Woyke T."/>
            <person name="Ryan C.M."/>
            <person name="Banfield J.F."/>
        </authorList>
    </citation>
    <scope>NUCLEOTIDE SEQUENCE [LARGE SCALE GENOMIC DNA]</scope>
    <source>
        <strain evidence="2">CG23_combo_of_CG06-09_8_20_14_all_41_10</strain>
    </source>
</reference>
<proteinExistence type="predicted"/>
<dbReference type="SUPFAM" id="SSF52540">
    <property type="entry name" value="P-loop containing nucleoside triphosphate hydrolases"/>
    <property type="match status" value="1"/>
</dbReference>
<dbReference type="CDD" id="cd00009">
    <property type="entry name" value="AAA"/>
    <property type="match status" value="1"/>
</dbReference>
<dbReference type="InterPro" id="IPR027417">
    <property type="entry name" value="P-loop_NTPase"/>
</dbReference>
<name>A0A2G9YKQ2_9BACT</name>
<protein>
    <submittedName>
        <fullName evidence="2">ATPase</fullName>
    </submittedName>
</protein>
<dbReference type="Gene3D" id="3.40.50.300">
    <property type="entry name" value="P-loop containing nucleotide triphosphate hydrolases"/>
    <property type="match status" value="1"/>
</dbReference>
<dbReference type="AlphaFoldDB" id="A0A2G9YKQ2"/>
<sequence>MYCKFFGLKERPFNVTSDPAFFFLSNKHKEALAHLHYGVSQRKGIIVLTGEIGTGKTTLCRFFLNELGKNVKTALILNPHFLEVQLLEVIIRDFGISSPNKTKLGLVRQLDGFLLNESGSGNNVVLIIDEAQNLKPNLLEQIRLLSNLETEKEKLLQIILVGQPELNTRLDLYELRQLRQRIMVRYHILPLEHEEIVNYIEHRLNVAGLRGGIGFSKEVIEAIAGFSSGIPRLINMICDRALLAGFVAETRRIDQNIINKCLEELTEQ</sequence>
<dbReference type="PANTHER" id="PTHR35894">
    <property type="entry name" value="GENERAL SECRETION PATHWAY PROTEIN A-RELATED"/>
    <property type="match status" value="1"/>
</dbReference>
<organism evidence="2 3">
    <name type="scientific">Candidatus Sherwoodlollariibacterium unditelluris</name>
    <dbReference type="NCBI Taxonomy" id="1974757"/>
    <lineage>
        <taxon>Bacteria</taxon>
        <taxon>Pseudomonadati</taxon>
        <taxon>Candidatus Omnitrophota</taxon>
        <taxon>Candidatus Sherwoodlollariibacterium</taxon>
    </lineage>
</organism>
<dbReference type="Pfam" id="PF13401">
    <property type="entry name" value="AAA_22"/>
    <property type="match status" value="1"/>
</dbReference>
<dbReference type="InterPro" id="IPR052026">
    <property type="entry name" value="ExeA_AAA_ATPase_DNA-bind"/>
</dbReference>
<evidence type="ECO:0000259" key="1">
    <source>
        <dbReference type="SMART" id="SM00382"/>
    </source>
</evidence>
<dbReference type="Proteomes" id="UP000231292">
    <property type="component" value="Unassembled WGS sequence"/>
</dbReference>
<accession>A0A2G9YKQ2</accession>
<evidence type="ECO:0000313" key="3">
    <source>
        <dbReference type="Proteomes" id="UP000231292"/>
    </source>
</evidence>
<dbReference type="GO" id="GO:0016887">
    <property type="term" value="F:ATP hydrolysis activity"/>
    <property type="evidence" value="ECO:0007669"/>
    <property type="project" value="InterPro"/>
</dbReference>